<evidence type="ECO:0000256" key="1">
    <source>
        <dbReference type="SAM" id="Phobius"/>
    </source>
</evidence>
<reference evidence="2 3" key="1">
    <citation type="journal article" date="2020" name="Syst. Appl. Microbiol.">
        <title>Arthrospiribacter ruber gen. nov., sp. nov., a novel bacterium isolated from Arthrospira cultures.</title>
        <authorList>
            <person name="Waleron M."/>
            <person name="Misztak A."/>
            <person name="Waleron M.M."/>
            <person name="Furmaniak M."/>
            <person name="Mrozik A."/>
            <person name="Waleron K."/>
        </authorList>
    </citation>
    <scope>NUCLEOTIDE SEQUENCE [LARGE SCALE GENOMIC DNA]</scope>
    <source>
        <strain evidence="2 3">DPMB0001</strain>
    </source>
</reference>
<evidence type="ECO:0000313" key="2">
    <source>
        <dbReference type="EMBL" id="MBW3466261.1"/>
    </source>
</evidence>
<keyword evidence="1" id="KW-1133">Transmembrane helix</keyword>
<evidence type="ECO:0000313" key="3">
    <source>
        <dbReference type="Proteomes" id="UP000727490"/>
    </source>
</evidence>
<protein>
    <submittedName>
        <fullName evidence="2">Uncharacterized protein</fullName>
    </submittedName>
</protein>
<keyword evidence="1" id="KW-0812">Transmembrane</keyword>
<feature type="transmembrane region" description="Helical" evidence="1">
    <location>
        <begin position="40"/>
        <end position="68"/>
    </location>
</feature>
<name>A0A951IU92_9BACT</name>
<keyword evidence="1" id="KW-0472">Membrane</keyword>
<dbReference type="EMBL" id="RPHB01000001">
    <property type="protein sequence ID" value="MBW3466261.1"/>
    <property type="molecule type" value="Genomic_DNA"/>
</dbReference>
<dbReference type="Proteomes" id="UP000727490">
    <property type="component" value="Unassembled WGS sequence"/>
</dbReference>
<dbReference type="RefSeq" id="WP_219286052.1">
    <property type="nucleotide sequence ID" value="NZ_RPHB01000001.1"/>
</dbReference>
<proteinExistence type="predicted"/>
<accession>A0A951IU92</accession>
<comment type="caution">
    <text evidence="2">The sequence shown here is derived from an EMBL/GenBank/DDBJ whole genome shotgun (WGS) entry which is preliminary data.</text>
</comment>
<keyword evidence="3" id="KW-1185">Reference proteome</keyword>
<sequence length="74" mass="7925">MELVVNKFSNEVLDNLNFDELDFDDLKQINGGEPASVSGAAALAVGCGLTIGVLLIGVGVGLACYYTWKYIRDK</sequence>
<dbReference type="AlphaFoldDB" id="A0A951IU92"/>
<gene>
    <name evidence="2" type="ORF">EGN73_00330</name>
</gene>
<organism evidence="2 3">
    <name type="scientific">Arthrospiribacter ruber</name>
    <dbReference type="NCBI Taxonomy" id="2487934"/>
    <lineage>
        <taxon>Bacteria</taxon>
        <taxon>Pseudomonadati</taxon>
        <taxon>Bacteroidota</taxon>
        <taxon>Cytophagia</taxon>
        <taxon>Cytophagales</taxon>
        <taxon>Cyclobacteriaceae</taxon>
        <taxon>Arthrospiribacter</taxon>
    </lineage>
</organism>